<sequence length="40" mass="3979">MRAATPSSCLGPGCGSGSTSSLPRSSSSACRRKVMTQSGM</sequence>
<evidence type="ECO:0000313" key="2">
    <source>
        <dbReference type="EMBL" id="JAE18986.1"/>
    </source>
</evidence>
<proteinExistence type="predicted"/>
<feature type="region of interest" description="Disordered" evidence="1">
    <location>
        <begin position="1"/>
        <end position="40"/>
    </location>
</feature>
<accession>A0A0A9G8V1</accession>
<organism evidence="2">
    <name type="scientific">Arundo donax</name>
    <name type="common">Giant reed</name>
    <name type="synonym">Donax arundinaceus</name>
    <dbReference type="NCBI Taxonomy" id="35708"/>
    <lineage>
        <taxon>Eukaryota</taxon>
        <taxon>Viridiplantae</taxon>
        <taxon>Streptophyta</taxon>
        <taxon>Embryophyta</taxon>
        <taxon>Tracheophyta</taxon>
        <taxon>Spermatophyta</taxon>
        <taxon>Magnoliopsida</taxon>
        <taxon>Liliopsida</taxon>
        <taxon>Poales</taxon>
        <taxon>Poaceae</taxon>
        <taxon>PACMAD clade</taxon>
        <taxon>Arundinoideae</taxon>
        <taxon>Arundineae</taxon>
        <taxon>Arundo</taxon>
    </lineage>
</organism>
<reference evidence="2" key="1">
    <citation type="submission" date="2014-09" db="EMBL/GenBank/DDBJ databases">
        <authorList>
            <person name="Magalhaes I.L.F."/>
            <person name="Oliveira U."/>
            <person name="Santos F.R."/>
            <person name="Vidigal T.H.D.A."/>
            <person name="Brescovit A.D."/>
            <person name="Santos A.J."/>
        </authorList>
    </citation>
    <scope>NUCLEOTIDE SEQUENCE</scope>
    <source>
        <tissue evidence="2">Shoot tissue taken approximately 20 cm above the soil surface</tissue>
    </source>
</reference>
<feature type="compositionally biased region" description="Low complexity" evidence="1">
    <location>
        <begin position="1"/>
        <end position="28"/>
    </location>
</feature>
<protein>
    <submittedName>
        <fullName evidence="2">Uncharacterized protein</fullName>
    </submittedName>
</protein>
<name>A0A0A9G8V1_ARUDO</name>
<evidence type="ECO:0000256" key="1">
    <source>
        <dbReference type="SAM" id="MobiDB-lite"/>
    </source>
</evidence>
<dbReference type="AlphaFoldDB" id="A0A0A9G8V1"/>
<reference evidence="2" key="2">
    <citation type="journal article" date="2015" name="Data Brief">
        <title>Shoot transcriptome of the giant reed, Arundo donax.</title>
        <authorList>
            <person name="Barrero R.A."/>
            <person name="Guerrero F.D."/>
            <person name="Moolhuijzen P."/>
            <person name="Goolsby J.A."/>
            <person name="Tidwell J."/>
            <person name="Bellgard S.E."/>
            <person name="Bellgard M.I."/>
        </authorList>
    </citation>
    <scope>NUCLEOTIDE SEQUENCE</scope>
    <source>
        <tissue evidence="2">Shoot tissue taken approximately 20 cm above the soil surface</tissue>
    </source>
</reference>
<dbReference type="EMBL" id="GBRH01178910">
    <property type="protein sequence ID" value="JAE18986.1"/>
    <property type="molecule type" value="Transcribed_RNA"/>
</dbReference>